<proteinExistence type="predicted"/>
<evidence type="ECO:0000256" key="3">
    <source>
        <dbReference type="ARBA" id="ARBA00023015"/>
    </source>
</evidence>
<evidence type="ECO:0000256" key="7">
    <source>
        <dbReference type="SAM" id="MobiDB-lite"/>
    </source>
</evidence>
<dbReference type="InterPro" id="IPR009057">
    <property type="entry name" value="Homeodomain-like_sf"/>
</dbReference>
<dbReference type="InterPro" id="IPR001005">
    <property type="entry name" value="SANT/Myb"/>
</dbReference>
<dbReference type="Proteomes" id="UP001345219">
    <property type="component" value="Chromosome 6"/>
</dbReference>
<keyword evidence="2" id="KW-0677">Repeat</keyword>
<protein>
    <submittedName>
        <fullName evidence="10">Uncharacterized protein</fullName>
    </submittedName>
</protein>
<feature type="domain" description="Myb-like" evidence="8">
    <location>
        <begin position="62"/>
        <end position="112"/>
    </location>
</feature>
<feature type="domain" description="HTH myb-type" evidence="9">
    <location>
        <begin position="9"/>
        <end position="65"/>
    </location>
</feature>
<evidence type="ECO:0000313" key="10">
    <source>
        <dbReference type="EMBL" id="KAK4756641.1"/>
    </source>
</evidence>
<evidence type="ECO:0000256" key="1">
    <source>
        <dbReference type="ARBA" id="ARBA00004123"/>
    </source>
</evidence>
<dbReference type="SMART" id="SM00717">
    <property type="entry name" value="SANT"/>
    <property type="match status" value="2"/>
</dbReference>
<evidence type="ECO:0000256" key="4">
    <source>
        <dbReference type="ARBA" id="ARBA00023125"/>
    </source>
</evidence>
<dbReference type="FunFam" id="1.10.10.60:FF:000015">
    <property type="entry name" value="Transcription factor RAX3"/>
    <property type="match status" value="1"/>
</dbReference>
<keyword evidence="3" id="KW-0805">Transcription regulation</keyword>
<evidence type="ECO:0000259" key="9">
    <source>
        <dbReference type="PROSITE" id="PS51294"/>
    </source>
</evidence>
<name>A0AAN7JZ72_9MYRT</name>
<dbReference type="PROSITE" id="PS51294">
    <property type="entry name" value="HTH_MYB"/>
    <property type="match status" value="2"/>
</dbReference>
<dbReference type="Gene3D" id="1.10.10.60">
    <property type="entry name" value="Homeodomain-like"/>
    <property type="match status" value="2"/>
</dbReference>
<dbReference type="PROSITE" id="PS50090">
    <property type="entry name" value="MYB_LIKE"/>
    <property type="match status" value="2"/>
</dbReference>
<evidence type="ECO:0000256" key="6">
    <source>
        <dbReference type="ARBA" id="ARBA00023242"/>
    </source>
</evidence>
<dbReference type="AlphaFoldDB" id="A0AAN7JZ72"/>
<keyword evidence="5" id="KW-0804">Transcription</keyword>
<dbReference type="GO" id="GO:0003677">
    <property type="term" value="F:DNA binding"/>
    <property type="evidence" value="ECO:0007669"/>
    <property type="project" value="UniProtKB-KW"/>
</dbReference>
<evidence type="ECO:0000256" key="5">
    <source>
        <dbReference type="ARBA" id="ARBA00023163"/>
    </source>
</evidence>
<keyword evidence="4" id="KW-0238">DNA-binding</keyword>
<keyword evidence="6" id="KW-0539">Nucleus</keyword>
<feature type="domain" description="Myb-like" evidence="8">
    <location>
        <begin position="9"/>
        <end position="61"/>
    </location>
</feature>
<feature type="domain" description="HTH myb-type" evidence="9">
    <location>
        <begin position="66"/>
        <end position="116"/>
    </location>
</feature>
<accession>A0AAN7JZ72</accession>
<gene>
    <name evidence="10" type="ORF">SAY87_006768</name>
</gene>
<comment type="caution">
    <text evidence="10">The sequence shown here is derived from an EMBL/GenBank/DDBJ whole genome shotgun (WGS) entry which is preliminary data.</text>
</comment>
<evidence type="ECO:0000256" key="2">
    <source>
        <dbReference type="ARBA" id="ARBA00022737"/>
    </source>
</evidence>
<comment type="subcellular location">
    <subcellularLocation>
        <location evidence="1">Nucleus</location>
    </subcellularLocation>
</comment>
<sequence length="286" mass="32317">MGRRLCCDKEEVKKRAWSAEEDLILTDYVKAHGEGRWKSVSKKAGLNRCGKSCRLRWLNYLRPDIKRGNISPEEEELIFRLHRLLGNRWSLIAGRLPGRTANEIKNYWNTLHGKSSRTSKNKKDLSRNSPKKKMQRDVSTGVLHYPVQLSPVWEKDTSVSPAEFWASMLKFSEGDIKARVSIQQGELHDKYCFSIDCVESGPPPPVNSDTNITSTSIEMENHQSNTESLSGFGHGEDVREDDADDPVMNFDFGDCDVFLPSLPSLADLMNSDILVGSNLSSLPWSD</sequence>
<dbReference type="InterPro" id="IPR017930">
    <property type="entry name" value="Myb_dom"/>
</dbReference>
<dbReference type="PANTHER" id="PTHR47999:SF96">
    <property type="entry name" value="TRANSCRIPTION REPRESSOR MYB6-LIKE"/>
    <property type="match status" value="1"/>
</dbReference>
<dbReference type="CDD" id="cd00167">
    <property type="entry name" value="SANT"/>
    <property type="match status" value="2"/>
</dbReference>
<dbReference type="PANTHER" id="PTHR47999">
    <property type="entry name" value="TRANSCRIPTION FACTOR MYB8-RELATED-RELATED"/>
    <property type="match status" value="1"/>
</dbReference>
<feature type="region of interest" description="Disordered" evidence="7">
    <location>
        <begin position="112"/>
        <end position="139"/>
    </location>
</feature>
<reference evidence="10 11" key="1">
    <citation type="journal article" date="2023" name="Hortic Res">
        <title>Pangenome of water caltrop reveals structural variations and asymmetric subgenome divergence after allopolyploidization.</title>
        <authorList>
            <person name="Zhang X."/>
            <person name="Chen Y."/>
            <person name="Wang L."/>
            <person name="Yuan Y."/>
            <person name="Fang M."/>
            <person name="Shi L."/>
            <person name="Lu R."/>
            <person name="Comes H.P."/>
            <person name="Ma Y."/>
            <person name="Chen Y."/>
            <person name="Huang G."/>
            <person name="Zhou Y."/>
            <person name="Zheng Z."/>
            <person name="Qiu Y."/>
        </authorList>
    </citation>
    <scope>NUCLEOTIDE SEQUENCE [LARGE SCALE GENOMIC DNA]</scope>
    <source>
        <tissue evidence="10">Roots</tissue>
    </source>
</reference>
<dbReference type="Pfam" id="PF00249">
    <property type="entry name" value="Myb_DNA-binding"/>
    <property type="match status" value="2"/>
</dbReference>
<evidence type="ECO:0000313" key="11">
    <source>
        <dbReference type="Proteomes" id="UP001345219"/>
    </source>
</evidence>
<organism evidence="10 11">
    <name type="scientific">Trapa incisa</name>
    <dbReference type="NCBI Taxonomy" id="236973"/>
    <lineage>
        <taxon>Eukaryota</taxon>
        <taxon>Viridiplantae</taxon>
        <taxon>Streptophyta</taxon>
        <taxon>Embryophyta</taxon>
        <taxon>Tracheophyta</taxon>
        <taxon>Spermatophyta</taxon>
        <taxon>Magnoliopsida</taxon>
        <taxon>eudicotyledons</taxon>
        <taxon>Gunneridae</taxon>
        <taxon>Pentapetalae</taxon>
        <taxon>rosids</taxon>
        <taxon>malvids</taxon>
        <taxon>Myrtales</taxon>
        <taxon>Lythraceae</taxon>
        <taxon>Trapa</taxon>
    </lineage>
</organism>
<dbReference type="SUPFAM" id="SSF46689">
    <property type="entry name" value="Homeodomain-like"/>
    <property type="match status" value="1"/>
</dbReference>
<evidence type="ECO:0000259" key="8">
    <source>
        <dbReference type="PROSITE" id="PS50090"/>
    </source>
</evidence>
<dbReference type="GO" id="GO:0005634">
    <property type="term" value="C:nucleus"/>
    <property type="evidence" value="ECO:0007669"/>
    <property type="project" value="UniProtKB-SubCell"/>
</dbReference>
<dbReference type="InterPro" id="IPR015495">
    <property type="entry name" value="Myb_TF_plants"/>
</dbReference>
<keyword evidence="11" id="KW-1185">Reference proteome</keyword>
<dbReference type="EMBL" id="JAXIOK010000013">
    <property type="protein sequence ID" value="KAK4756641.1"/>
    <property type="molecule type" value="Genomic_DNA"/>
</dbReference>